<dbReference type="InterPro" id="IPR003094">
    <property type="entry name" value="6Pfruct_kin"/>
</dbReference>
<evidence type="ECO:0000256" key="1">
    <source>
        <dbReference type="ARBA" id="ARBA00023152"/>
    </source>
</evidence>
<evidence type="ECO:0000256" key="2">
    <source>
        <dbReference type="ARBA" id="ARBA00023235"/>
    </source>
</evidence>
<proteinExistence type="predicted"/>
<protein>
    <submittedName>
        <fullName evidence="3">Phosphoglycerate mutase</fullName>
        <ecNumber evidence="3">5.4.2.12</ecNumber>
    </submittedName>
</protein>
<sequence length="210" mass="24377">MKKIYLVRHGETNWNIQGRTQGWQDSSLTNEGLRQASLVAERLKWEKIDVVFSSNLKRAKSTAHIIADELNVPCHLTEGLKEMGFGLWEGLTVEEIRQQFPNELDQWHTTPHTAMIPEAEDLIAAQKRMVYFFEEVIQREEENILLVSHGTSIKLLLMFFLGMSMADFYKLKQDNCAINLIEFRQRGPVLIKYNDTSYREILLKGDFDGK</sequence>
<gene>
    <name evidence="3" type="ORF">JOC73_000603</name>
</gene>
<dbReference type="EC" id="5.4.2.12" evidence="3"/>
<keyword evidence="4" id="KW-1185">Reference proteome</keyword>
<name>A0ABS2NNE3_9FIRM</name>
<dbReference type="PRINTS" id="PR00991">
    <property type="entry name" value="6PFRUCTKNASE"/>
</dbReference>
<dbReference type="SUPFAM" id="SSF53254">
    <property type="entry name" value="Phosphoglycerate mutase-like"/>
    <property type="match status" value="1"/>
</dbReference>
<dbReference type="Proteomes" id="UP001314796">
    <property type="component" value="Unassembled WGS sequence"/>
</dbReference>
<keyword evidence="1" id="KW-0324">Glycolysis</keyword>
<keyword evidence="2 3" id="KW-0413">Isomerase</keyword>
<evidence type="ECO:0000313" key="4">
    <source>
        <dbReference type="Proteomes" id="UP001314796"/>
    </source>
</evidence>
<dbReference type="EMBL" id="JAFBEE010000002">
    <property type="protein sequence ID" value="MBM7614094.1"/>
    <property type="molecule type" value="Genomic_DNA"/>
</dbReference>
<dbReference type="Pfam" id="PF00300">
    <property type="entry name" value="His_Phos_1"/>
    <property type="match status" value="1"/>
</dbReference>
<dbReference type="RefSeq" id="WP_204400364.1">
    <property type="nucleotide sequence ID" value="NZ_JAFBEE010000002.1"/>
</dbReference>
<accession>A0ABS2NNE3</accession>
<dbReference type="PANTHER" id="PTHR48100">
    <property type="entry name" value="BROAD-SPECIFICITY PHOSPHATASE YOR283W-RELATED"/>
    <property type="match status" value="1"/>
</dbReference>
<dbReference type="Gene3D" id="3.40.50.1240">
    <property type="entry name" value="Phosphoglycerate mutase-like"/>
    <property type="match status" value="1"/>
</dbReference>
<dbReference type="InterPro" id="IPR013078">
    <property type="entry name" value="His_Pase_superF_clade-1"/>
</dbReference>
<organism evidence="3 4">
    <name type="scientific">Alkaliphilus hydrothermalis</name>
    <dbReference type="NCBI Taxonomy" id="1482730"/>
    <lineage>
        <taxon>Bacteria</taxon>
        <taxon>Bacillati</taxon>
        <taxon>Bacillota</taxon>
        <taxon>Clostridia</taxon>
        <taxon>Peptostreptococcales</taxon>
        <taxon>Natronincolaceae</taxon>
        <taxon>Alkaliphilus</taxon>
    </lineage>
</organism>
<dbReference type="InterPro" id="IPR050275">
    <property type="entry name" value="PGM_Phosphatase"/>
</dbReference>
<dbReference type="PANTHER" id="PTHR48100:SF1">
    <property type="entry name" value="HISTIDINE PHOSPHATASE FAMILY PROTEIN-RELATED"/>
    <property type="match status" value="1"/>
</dbReference>
<evidence type="ECO:0000313" key="3">
    <source>
        <dbReference type="EMBL" id="MBM7614094.1"/>
    </source>
</evidence>
<dbReference type="InterPro" id="IPR029033">
    <property type="entry name" value="His_PPase_superfam"/>
</dbReference>
<comment type="caution">
    <text evidence="3">The sequence shown here is derived from an EMBL/GenBank/DDBJ whole genome shotgun (WGS) entry which is preliminary data.</text>
</comment>
<dbReference type="SMART" id="SM00855">
    <property type="entry name" value="PGAM"/>
    <property type="match status" value="1"/>
</dbReference>
<reference evidence="3 4" key="1">
    <citation type="submission" date="2021-01" db="EMBL/GenBank/DDBJ databases">
        <title>Genomic Encyclopedia of Type Strains, Phase IV (KMG-IV): sequencing the most valuable type-strain genomes for metagenomic binning, comparative biology and taxonomic classification.</title>
        <authorList>
            <person name="Goeker M."/>
        </authorList>
    </citation>
    <scope>NUCLEOTIDE SEQUENCE [LARGE SCALE GENOMIC DNA]</scope>
    <source>
        <strain evidence="3 4">DSM 25890</strain>
    </source>
</reference>
<dbReference type="CDD" id="cd07067">
    <property type="entry name" value="HP_PGM_like"/>
    <property type="match status" value="1"/>
</dbReference>
<dbReference type="InterPro" id="IPR001345">
    <property type="entry name" value="PG/BPGM_mutase_AS"/>
</dbReference>
<dbReference type="PIRSF" id="PIRSF000709">
    <property type="entry name" value="6PFK_2-Ptase"/>
    <property type="match status" value="1"/>
</dbReference>
<dbReference type="GO" id="GO:0004619">
    <property type="term" value="F:phosphoglycerate mutase activity"/>
    <property type="evidence" value="ECO:0007669"/>
    <property type="project" value="UniProtKB-EC"/>
</dbReference>
<dbReference type="PROSITE" id="PS00175">
    <property type="entry name" value="PG_MUTASE"/>
    <property type="match status" value="1"/>
</dbReference>